<dbReference type="PANTHER" id="PTHR33531:SF10">
    <property type="entry name" value="BLR7895 PROTEIN"/>
    <property type="match status" value="1"/>
</dbReference>
<dbReference type="InterPro" id="IPR012347">
    <property type="entry name" value="Ferritin-like"/>
</dbReference>
<dbReference type="SUPFAM" id="SSF47240">
    <property type="entry name" value="Ferritin-like"/>
    <property type="match status" value="1"/>
</dbReference>
<dbReference type="AlphaFoldDB" id="W0I082"/>
<dbReference type="InterPro" id="IPR009078">
    <property type="entry name" value="Ferritin-like_SF"/>
</dbReference>
<evidence type="ECO:0000313" key="3">
    <source>
        <dbReference type="Proteomes" id="UP000019027"/>
    </source>
</evidence>
<dbReference type="OrthoDB" id="103624at2157"/>
<protein>
    <submittedName>
        <fullName evidence="2">Rubrerythrin</fullName>
    </submittedName>
</protein>
<proteinExistence type="predicted"/>
<dbReference type="HOGENOM" id="CLU_1399800_0_0_2"/>
<sequence length="186" mass="22521">MKDFEIENEVDEKVNRILQELIKEPIDRILSYALKGEEDAVQLYTFLSEKINEPHVKMRFKQFVKSEEQHRETILDILKELSPDKKPQSVKDESWFEISIRDKWEIKSVEDYLDILKIAIEGERLAEKTYTFIAQNIPYEKYREIFFSLAKDEKEHYDFVKNQYNFYKRARVADDMQDLLNRLLKE</sequence>
<accession>W0I082</accession>
<dbReference type="Gene3D" id="1.20.1260.10">
    <property type="match status" value="1"/>
</dbReference>
<name>W0I082_9EURY</name>
<dbReference type="Proteomes" id="UP000019027">
    <property type="component" value="Chromosome"/>
</dbReference>
<dbReference type="STRING" id="582419.TES1_0015"/>
<dbReference type="InterPro" id="IPR003251">
    <property type="entry name" value="Rr_diiron-bd_dom"/>
</dbReference>
<dbReference type="RefSeq" id="WP_051408148.1">
    <property type="nucleotide sequence ID" value="NZ_CP006965.1"/>
</dbReference>
<dbReference type="Pfam" id="PF02915">
    <property type="entry name" value="Rubrerythrin"/>
    <property type="match status" value="1"/>
</dbReference>
<keyword evidence="3" id="KW-1185">Reference proteome</keyword>
<dbReference type="CDD" id="cd01045">
    <property type="entry name" value="Ferritin_like_AB"/>
    <property type="match status" value="1"/>
</dbReference>
<feature type="domain" description="Rubrerythrin diiron-binding" evidence="1">
    <location>
        <begin position="29"/>
        <end position="159"/>
    </location>
</feature>
<reference evidence="2 3" key="1">
    <citation type="journal article" date="2014" name="Int. J. Syst. Evol. Microbiol.">
        <title>Thermococcus paralvinellae sp. nov. and Thermococcus cleftensis sp. nov. of hyperthermophilic heterotrophs from deep-sea hydrothermal vents.</title>
        <authorList>
            <person name="Hensley S.A."/>
            <person name="Jung J.H."/>
            <person name="Park C.S."/>
            <person name="Holden J.F."/>
        </authorList>
    </citation>
    <scope>NUCLEOTIDE SEQUENCE [LARGE SCALE GENOMIC DNA]</scope>
    <source>
        <strain evidence="2 3">ES1</strain>
    </source>
</reference>
<dbReference type="PANTHER" id="PTHR33531">
    <property type="entry name" value="RUBRERYTHRIN SUBFAMILY"/>
    <property type="match status" value="1"/>
</dbReference>
<dbReference type="GO" id="GO:0016491">
    <property type="term" value="F:oxidoreductase activity"/>
    <property type="evidence" value="ECO:0007669"/>
    <property type="project" value="InterPro"/>
</dbReference>
<dbReference type="GO" id="GO:0046872">
    <property type="term" value="F:metal ion binding"/>
    <property type="evidence" value="ECO:0007669"/>
    <property type="project" value="InterPro"/>
</dbReference>
<evidence type="ECO:0000313" key="2">
    <source>
        <dbReference type="EMBL" id="AHF79414.1"/>
    </source>
</evidence>
<evidence type="ECO:0000259" key="1">
    <source>
        <dbReference type="Pfam" id="PF02915"/>
    </source>
</evidence>
<dbReference type="KEGG" id="ths:TES1_0015"/>
<gene>
    <name evidence="2" type="ORF">TES1_0015</name>
</gene>
<dbReference type="GeneID" id="24906872"/>
<organism evidence="2 3">
    <name type="scientific">Thermococcus paralvinellae</name>
    <dbReference type="NCBI Taxonomy" id="582419"/>
    <lineage>
        <taxon>Archaea</taxon>
        <taxon>Methanobacteriati</taxon>
        <taxon>Methanobacteriota</taxon>
        <taxon>Thermococci</taxon>
        <taxon>Thermococcales</taxon>
        <taxon>Thermococcaceae</taxon>
        <taxon>Thermococcus</taxon>
    </lineage>
</organism>
<dbReference type="EMBL" id="CP006965">
    <property type="protein sequence ID" value="AHF79414.1"/>
    <property type="molecule type" value="Genomic_DNA"/>
</dbReference>